<dbReference type="Proteomes" id="UP000664781">
    <property type="component" value="Unassembled WGS sequence"/>
</dbReference>
<reference evidence="11" key="1">
    <citation type="submission" date="2021-03" db="EMBL/GenBank/DDBJ databases">
        <title>Streptomyces strains.</title>
        <authorList>
            <person name="Lund M.B."/>
            <person name="Toerring T."/>
        </authorList>
    </citation>
    <scope>NUCLEOTIDE SEQUENCE</scope>
    <source>
        <strain evidence="11">JCM 4242</strain>
    </source>
</reference>
<dbReference type="InterPro" id="IPR000415">
    <property type="entry name" value="Nitroreductase-like"/>
</dbReference>
<evidence type="ECO:0000256" key="8">
    <source>
        <dbReference type="PIRSR" id="PIRSR000232-1"/>
    </source>
</evidence>
<dbReference type="InterPro" id="IPR029479">
    <property type="entry name" value="Nitroreductase"/>
</dbReference>
<feature type="binding site" evidence="8">
    <location>
        <position position="39"/>
    </location>
    <ligand>
        <name>FMN</name>
        <dbReference type="ChEBI" id="CHEBI:58210"/>
        <note>ligand shared between dimeric partners</note>
    </ligand>
</feature>
<gene>
    <name evidence="11" type="ORF">J1792_14745</name>
</gene>
<dbReference type="EMBL" id="JAFMOF010000002">
    <property type="protein sequence ID" value="MBO0653988.1"/>
    <property type="molecule type" value="Genomic_DNA"/>
</dbReference>
<keyword evidence="5 7" id="KW-0560">Oxidoreductase</keyword>
<evidence type="ECO:0000313" key="12">
    <source>
        <dbReference type="Proteomes" id="UP000664781"/>
    </source>
</evidence>
<dbReference type="InterPro" id="IPR026021">
    <property type="entry name" value="YdjA-like"/>
</dbReference>
<dbReference type="PANTHER" id="PTHR43821">
    <property type="entry name" value="NAD(P)H NITROREDUCTASE YDJA-RELATED"/>
    <property type="match status" value="1"/>
</dbReference>
<keyword evidence="4 7" id="KW-0521">NADP</keyword>
<dbReference type="Pfam" id="PF00881">
    <property type="entry name" value="Nitroreductase"/>
    <property type="match status" value="1"/>
</dbReference>
<organism evidence="11 12">
    <name type="scientific">Streptomyces triculaminicus</name>
    <dbReference type="NCBI Taxonomy" id="2816232"/>
    <lineage>
        <taxon>Bacteria</taxon>
        <taxon>Bacillati</taxon>
        <taxon>Actinomycetota</taxon>
        <taxon>Actinomycetes</taxon>
        <taxon>Kitasatosporales</taxon>
        <taxon>Streptomycetaceae</taxon>
        <taxon>Streptomyces</taxon>
    </lineage>
</organism>
<keyword evidence="3 7" id="KW-0288">FMN</keyword>
<dbReference type="InterPro" id="IPR052530">
    <property type="entry name" value="NAD(P)H_nitroreductase"/>
</dbReference>
<accession>A0A939FNX4</accession>
<evidence type="ECO:0000256" key="2">
    <source>
        <dbReference type="ARBA" id="ARBA00022630"/>
    </source>
</evidence>
<evidence type="ECO:0000313" key="11">
    <source>
        <dbReference type="EMBL" id="MBO0653988.1"/>
    </source>
</evidence>
<name>A0A939FNX4_9ACTN</name>
<sequence length="196" mass="21315">MDVMTAITTRRSERVLTDPAPSDEEFHYLLRGAATAPDHGRLRPWRWILVRGEARAALARTLTPKAPQAAGKGVRGRQEPPLRALLVFAPLPGHRIPDWEQLAASCSMTHALMMLLHARGYGSIWRTGRLCTSPGLRGLLHMADGERLLGSLDIGTSPKGPRQRRPLPDVSDRVSVLETVTAAGAARGLREAVGAE</sequence>
<feature type="binding site" description="in other chain" evidence="8">
    <location>
        <begin position="10"/>
        <end position="12"/>
    </location>
    <ligand>
        <name>FMN</name>
        <dbReference type="ChEBI" id="CHEBI:58210"/>
        <note>ligand shared between dimeric partners</note>
    </ligand>
</feature>
<comment type="caution">
    <text evidence="11">The sequence shown here is derived from an EMBL/GenBank/DDBJ whole genome shotgun (WGS) entry which is preliminary data.</text>
</comment>
<evidence type="ECO:0000256" key="9">
    <source>
        <dbReference type="SAM" id="MobiDB-lite"/>
    </source>
</evidence>
<evidence type="ECO:0000256" key="3">
    <source>
        <dbReference type="ARBA" id="ARBA00022643"/>
    </source>
</evidence>
<keyword evidence="12" id="KW-1185">Reference proteome</keyword>
<evidence type="ECO:0000256" key="7">
    <source>
        <dbReference type="PIRNR" id="PIRNR000232"/>
    </source>
</evidence>
<keyword evidence="2 7" id="KW-0285">Flavoprotein</keyword>
<dbReference type="GO" id="GO:0016491">
    <property type="term" value="F:oxidoreductase activity"/>
    <property type="evidence" value="ECO:0007669"/>
    <property type="project" value="UniProtKB-UniRule"/>
</dbReference>
<proteinExistence type="inferred from homology"/>
<protein>
    <recommendedName>
        <fullName evidence="7">Putative NAD(P)H nitroreductase</fullName>
        <ecNumber evidence="7">1.-.-.-</ecNumber>
    </recommendedName>
</protein>
<evidence type="ECO:0000259" key="10">
    <source>
        <dbReference type="Pfam" id="PF00881"/>
    </source>
</evidence>
<dbReference type="SUPFAM" id="SSF55469">
    <property type="entry name" value="FMN-dependent nitroreductase-like"/>
    <property type="match status" value="1"/>
</dbReference>
<dbReference type="EC" id="1.-.-.-" evidence="7"/>
<evidence type="ECO:0000256" key="4">
    <source>
        <dbReference type="ARBA" id="ARBA00022857"/>
    </source>
</evidence>
<dbReference type="Gene3D" id="3.40.109.10">
    <property type="entry name" value="NADH Oxidase"/>
    <property type="match status" value="1"/>
</dbReference>
<feature type="domain" description="Nitroreductase" evidence="10">
    <location>
        <begin position="7"/>
        <end position="155"/>
    </location>
</feature>
<dbReference type="CDD" id="cd02135">
    <property type="entry name" value="YdjA-like"/>
    <property type="match status" value="1"/>
</dbReference>
<dbReference type="PANTHER" id="PTHR43821:SF1">
    <property type="entry name" value="NAD(P)H NITROREDUCTASE YDJA-RELATED"/>
    <property type="match status" value="1"/>
</dbReference>
<evidence type="ECO:0000256" key="1">
    <source>
        <dbReference type="ARBA" id="ARBA00007118"/>
    </source>
</evidence>
<comment type="cofactor">
    <cofactor evidence="8">
        <name>FMN</name>
        <dbReference type="ChEBI" id="CHEBI:58210"/>
    </cofactor>
    <text evidence="8">Binds 1 FMN per subunit.</text>
</comment>
<dbReference type="PIRSF" id="PIRSF000232">
    <property type="entry name" value="YdjA"/>
    <property type="match status" value="1"/>
</dbReference>
<evidence type="ECO:0000256" key="5">
    <source>
        <dbReference type="ARBA" id="ARBA00023002"/>
    </source>
</evidence>
<keyword evidence="6 7" id="KW-0520">NAD</keyword>
<feature type="region of interest" description="Disordered" evidence="9">
    <location>
        <begin position="151"/>
        <end position="171"/>
    </location>
</feature>
<comment type="similarity">
    <text evidence="1 7">Belongs to the nitroreductase family.</text>
</comment>
<dbReference type="RefSeq" id="WP_207247411.1">
    <property type="nucleotide sequence ID" value="NZ_JAFMOF010000002.1"/>
</dbReference>
<feature type="binding site" description="in other chain" evidence="8">
    <location>
        <begin position="125"/>
        <end position="127"/>
    </location>
    <ligand>
        <name>FMN</name>
        <dbReference type="ChEBI" id="CHEBI:58210"/>
        <note>ligand shared between dimeric partners</note>
    </ligand>
</feature>
<dbReference type="AlphaFoldDB" id="A0A939FNX4"/>
<evidence type="ECO:0000256" key="6">
    <source>
        <dbReference type="ARBA" id="ARBA00023027"/>
    </source>
</evidence>